<feature type="transmembrane region" description="Helical" evidence="1">
    <location>
        <begin position="141"/>
        <end position="162"/>
    </location>
</feature>
<dbReference type="EMBL" id="PISD01000013">
    <property type="protein sequence ID" value="PKG29628.1"/>
    <property type="molecule type" value="Genomic_DNA"/>
</dbReference>
<dbReference type="RefSeq" id="WP_066192689.1">
    <property type="nucleotide sequence ID" value="NZ_JARMMB010000020.1"/>
</dbReference>
<reference evidence="2 3" key="1">
    <citation type="journal article" date="2010" name="Int. J. Syst. Evol. Microbiol.">
        <title>Bacillus horneckiae sp. nov., isolated from a spacecraft-assembly clean room.</title>
        <authorList>
            <person name="Vaishampayan P."/>
            <person name="Probst A."/>
            <person name="Krishnamurthi S."/>
            <person name="Ghosh S."/>
            <person name="Osman S."/>
            <person name="McDowall A."/>
            <person name="Ruckmani A."/>
            <person name="Mayilraj S."/>
            <person name="Venkateswaran K."/>
        </authorList>
    </citation>
    <scope>NUCLEOTIDE SEQUENCE [LARGE SCALE GENOMIC DNA]</scope>
    <source>
        <strain evidence="3">1PO1SC</strain>
    </source>
</reference>
<comment type="caution">
    <text evidence="2">The sequence shown here is derived from an EMBL/GenBank/DDBJ whole genome shotgun (WGS) entry which is preliminary data.</text>
</comment>
<dbReference type="Proteomes" id="UP000233343">
    <property type="component" value="Unassembled WGS sequence"/>
</dbReference>
<feature type="transmembrane region" description="Helical" evidence="1">
    <location>
        <begin position="89"/>
        <end position="111"/>
    </location>
</feature>
<dbReference type="AlphaFoldDB" id="A0A2N0ZJE8"/>
<proteinExistence type="predicted"/>
<keyword evidence="1" id="KW-1133">Transmembrane helix</keyword>
<feature type="transmembrane region" description="Helical" evidence="1">
    <location>
        <begin position="45"/>
        <end position="68"/>
    </location>
</feature>
<feature type="transmembrane region" description="Helical" evidence="1">
    <location>
        <begin position="174"/>
        <end position="197"/>
    </location>
</feature>
<dbReference type="InterPro" id="IPR053824">
    <property type="entry name" value="DUF7010"/>
</dbReference>
<keyword evidence="1" id="KW-0472">Membrane</keyword>
<feature type="transmembrane region" description="Helical" evidence="1">
    <location>
        <begin position="117"/>
        <end position="134"/>
    </location>
</feature>
<organism evidence="2 3">
    <name type="scientific">Cytobacillus horneckiae</name>
    <dbReference type="NCBI Taxonomy" id="549687"/>
    <lineage>
        <taxon>Bacteria</taxon>
        <taxon>Bacillati</taxon>
        <taxon>Bacillota</taxon>
        <taxon>Bacilli</taxon>
        <taxon>Bacillales</taxon>
        <taxon>Bacillaceae</taxon>
        <taxon>Cytobacillus</taxon>
    </lineage>
</organism>
<dbReference type="Pfam" id="PF22765">
    <property type="entry name" value="DUF7010"/>
    <property type="match status" value="1"/>
</dbReference>
<name>A0A2N0ZJE8_9BACI</name>
<evidence type="ECO:0000313" key="3">
    <source>
        <dbReference type="Proteomes" id="UP000233343"/>
    </source>
</evidence>
<keyword evidence="1" id="KW-0812">Transmembrane</keyword>
<gene>
    <name evidence="2" type="ORF">CWS20_07105</name>
</gene>
<feature type="transmembrane region" description="Helical" evidence="1">
    <location>
        <begin position="12"/>
        <end position="33"/>
    </location>
</feature>
<sequence>MTEASLSVSRAAVRGIASGVFFMSLFGMLWAYTGIMGLSGRGMPFLLVLAVAIGIALFIGGIFLMRASRKLTKEVSEPPEFLDGRRTRYWFNFILAAEGLAIAIAIAVCRAISHTELIPPVIALIVGVHFFPLASLFQVRLYYLTGTLLCLIAIFTMVFMPLEVGVGEYQINTFMSVVGLGSAFILWGTGLAIWIMGRRLLADVQNN</sequence>
<keyword evidence="3" id="KW-1185">Reference proteome</keyword>
<accession>A0A2N0ZJE8</accession>
<protein>
    <submittedName>
        <fullName evidence="2">Uncharacterized protein</fullName>
    </submittedName>
</protein>
<evidence type="ECO:0000256" key="1">
    <source>
        <dbReference type="SAM" id="Phobius"/>
    </source>
</evidence>
<evidence type="ECO:0000313" key="2">
    <source>
        <dbReference type="EMBL" id="PKG29628.1"/>
    </source>
</evidence>